<evidence type="ECO:0000313" key="3">
    <source>
        <dbReference type="Proteomes" id="UP001156682"/>
    </source>
</evidence>
<proteinExistence type="predicted"/>
<evidence type="ECO:0000256" key="1">
    <source>
        <dbReference type="ARBA" id="ARBA00034923"/>
    </source>
</evidence>
<dbReference type="SUPFAM" id="SSF52540">
    <property type="entry name" value="P-loop containing nucleoside triphosphate hydrolases"/>
    <property type="match status" value="1"/>
</dbReference>
<accession>A0ABQ5ZV61</accession>
<protein>
    <recommendedName>
        <fullName evidence="1">DNA 3'-5' helicase II</fullName>
    </recommendedName>
</protein>
<reference evidence="3" key="1">
    <citation type="journal article" date="2019" name="Int. J. Syst. Evol. Microbiol.">
        <title>The Global Catalogue of Microorganisms (GCM) 10K type strain sequencing project: providing services to taxonomists for standard genome sequencing and annotation.</title>
        <authorList>
            <consortium name="The Broad Institute Genomics Platform"/>
            <consortium name="The Broad Institute Genome Sequencing Center for Infectious Disease"/>
            <person name="Wu L."/>
            <person name="Ma J."/>
        </authorList>
    </citation>
    <scope>NUCLEOTIDE SEQUENCE [LARGE SCALE GENOMIC DNA]</scope>
    <source>
        <strain evidence="3">NBRC 100033</strain>
    </source>
</reference>
<dbReference type="RefSeq" id="WP_027851770.1">
    <property type="nucleotide sequence ID" value="NZ_BSOR01000007.1"/>
</dbReference>
<gene>
    <name evidence="2" type="ORF">GCM10007878_03720</name>
</gene>
<sequence length="344" mass="40128">MDKRVVLAVAGAGKTTYIINQLKEDSRALLVTYTDNNTRNLKNKIIRKFGYIPESIKILSYFTFIYSYCLKPLYGYELKLKGINFIQEIPRKILRTRKSSREHYIDSTQRVYSNRISKLLIEKELLQDVTDRLSRYFDSIYIDEIQDFAANDFNFVCKLSDFYVSLLLVGDFFQHTFDTSRDGNTRKSLHDNFKKYCKELEKAKYLVDKKTLSKSYRCPPEICEFISDNLGIYIESHKTTSGNIEFIDSEEGVDALFKNDNIVKLFYQSSNKYPGNTDNWGNVKGLDDFEDVCVVLNPTTLKAYKSNTLSNLAPTTKNRFYVACTRTKQNLYFIDENKLKKYKA</sequence>
<evidence type="ECO:0000313" key="2">
    <source>
        <dbReference type="EMBL" id="GLR62937.1"/>
    </source>
</evidence>
<name>A0ABQ5ZV61_9GAMM</name>
<dbReference type="Proteomes" id="UP001156682">
    <property type="component" value="Unassembled WGS sequence"/>
</dbReference>
<dbReference type="EMBL" id="BSOR01000007">
    <property type="protein sequence ID" value="GLR62937.1"/>
    <property type="molecule type" value="Genomic_DNA"/>
</dbReference>
<dbReference type="PANTHER" id="PTHR11070:SF2">
    <property type="entry name" value="ATP-DEPENDENT DNA HELICASE SRS2"/>
    <property type="match status" value="1"/>
</dbReference>
<dbReference type="Gene3D" id="3.40.50.300">
    <property type="entry name" value="P-loop containing nucleotide triphosphate hydrolases"/>
    <property type="match status" value="1"/>
</dbReference>
<dbReference type="InterPro" id="IPR000212">
    <property type="entry name" value="DNA_helicase_UvrD/REP"/>
</dbReference>
<organism evidence="2 3">
    <name type="scientific">Marinospirillum insulare</name>
    <dbReference type="NCBI Taxonomy" id="217169"/>
    <lineage>
        <taxon>Bacteria</taxon>
        <taxon>Pseudomonadati</taxon>
        <taxon>Pseudomonadota</taxon>
        <taxon>Gammaproteobacteria</taxon>
        <taxon>Oceanospirillales</taxon>
        <taxon>Oceanospirillaceae</taxon>
        <taxon>Marinospirillum</taxon>
    </lineage>
</organism>
<keyword evidence="3" id="KW-1185">Reference proteome</keyword>
<dbReference type="PANTHER" id="PTHR11070">
    <property type="entry name" value="UVRD / RECB / PCRA DNA HELICASE FAMILY MEMBER"/>
    <property type="match status" value="1"/>
</dbReference>
<dbReference type="InterPro" id="IPR027417">
    <property type="entry name" value="P-loop_NTPase"/>
</dbReference>
<comment type="caution">
    <text evidence="2">The sequence shown here is derived from an EMBL/GenBank/DDBJ whole genome shotgun (WGS) entry which is preliminary data.</text>
</comment>